<feature type="domain" description="VTT" evidence="7">
    <location>
        <begin position="92"/>
        <end position="208"/>
    </location>
</feature>
<dbReference type="Proteomes" id="UP000278222">
    <property type="component" value="Unassembled WGS sequence"/>
</dbReference>
<sequence length="254" mass="26547">MPWSVQSTPEDTRQPPACHRPPCRSLCRLLWPVGLLVVLAAAVFLLGLHRYLTFASLQAHRGQLQAFAEAHALLAGLAGFAIYAGVVALSIPGAVVLTVTLGFLFGTVVGGAIAAAGALVGATAVFLLARSTVGAALSERAGPWVQRMEAGLCRDAFSYLLALRLAPIFPFCVVNLVPALLGVPTRTYVLATAIGILPGTFVFAAVGAGLGSVLDSEEGLTAALMLKREVVLALGGLALLTLLSVAYRRYRRRC</sequence>
<dbReference type="EMBL" id="RJKX01000015">
    <property type="protein sequence ID" value="ROP84221.1"/>
    <property type="molecule type" value="Genomic_DNA"/>
</dbReference>
<dbReference type="PANTHER" id="PTHR12677">
    <property type="entry name" value="GOLGI APPARATUS MEMBRANE PROTEIN TVP38-RELATED"/>
    <property type="match status" value="1"/>
</dbReference>
<evidence type="ECO:0000256" key="2">
    <source>
        <dbReference type="ARBA" id="ARBA00022475"/>
    </source>
</evidence>
<dbReference type="InterPro" id="IPR015414">
    <property type="entry name" value="TMEM64"/>
</dbReference>
<keyword evidence="9" id="KW-1185">Reference proteome</keyword>
<evidence type="ECO:0000259" key="7">
    <source>
        <dbReference type="Pfam" id="PF09335"/>
    </source>
</evidence>
<dbReference type="InterPro" id="IPR032816">
    <property type="entry name" value="VTT_dom"/>
</dbReference>
<proteinExistence type="inferred from homology"/>
<evidence type="ECO:0000256" key="5">
    <source>
        <dbReference type="ARBA" id="ARBA00023136"/>
    </source>
</evidence>
<dbReference type="OrthoDB" id="9779114at2"/>
<comment type="subcellular location">
    <subcellularLocation>
        <location evidence="1 6">Cell membrane</location>
        <topology evidence="1 6">Multi-pass membrane protein</topology>
    </subcellularLocation>
</comment>
<evidence type="ECO:0000313" key="9">
    <source>
        <dbReference type="Proteomes" id="UP000278222"/>
    </source>
</evidence>
<feature type="transmembrane region" description="Helical" evidence="6">
    <location>
        <begin position="188"/>
        <end position="210"/>
    </location>
</feature>
<keyword evidence="4 6" id="KW-1133">Transmembrane helix</keyword>
<evidence type="ECO:0000313" key="8">
    <source>
        <dbReference type="EMBL" id="ROP84221.1"/>
    </source>
</evidence>
<keyword evidence="5 6" id="KW-0472">Membrane</keyword>
<comment type="similarity">
    <text evidence="6">Belongs to the TVP38/TMEM64 family.</text>
</comment>
<evidence type="ECO:0000256" key="1">
    <source>
        <dbReference type="ARBA" id="ARBA00004651"/>
    </source>
</evidence>
<evidence type="ECO:0000256" key="3">
    <source>
        <dbReference type="ARBA" id="ARBA00022692"/>
    </source>
</evidence>
<feature type="transmembrane region" description="Helical" evidence="6">
    <location>
        <begin position="29"/>
        <end position="52"/>
    </location>
</feature>
<name>A0A3N1KUG8_9PROT</name>
<dbReference type="AlphaFoldDB" id="A0A3N1KUG8"/>
<feature type="transmembrane region" description="Helical" evidence="6">
    <location>
        <begin position="72"/>
        <end position="91"/>
    </location>
</feature>
<reference evidence="8 9" key="1">
    <citation type="submission" date="2018-11" db="EMBL/GenBank/DDBJ databases">
        <title>Genomic Encyclopedia of Type Strains, Phase IV (KMG-IV): sequencing the most valuable type-strain genomes for metagenomic binning, comparative biology and taxonomic classification.</title>
        <authorList>
            <person name="Goeker M."/>
        </authorList>
    </citation>
    <scope>NUCLEOTIDE SEQUENCE [LARGE SCALE GENOMIC DNA]</scope>
    <source>
        <strain evidence="8 9">DSM 5900</strain>
    </source>
</reference>
<accession>A0A3N1KUG8</accession>
<dbReference type="PANTHER" id="PTHR12677:SF59">
    <property type="entry name" value="GOLGI APPARATUS MEMBRANE PROTEIN TVP38-RELATED"/>
    <property type="match status" value="1"/>
</dbReference>
<protein>
    <recommendedName>
        <fullName evidence="6">TVP38/TMEM64 family membrane protein</fullName>
    </recommendedName>
</protein>
<evidence type="ECO:0000256" key="4">
    <source>
        <dbReference type="ARBA" id="ARBA00022989"/>
    </source>
</evidence>
<comment type="caution">
    <text evidence="8">The sequence shown here is derived from an EMBL/GenBank/DDBJ whole genome shotgun (WGS) entry which is preliminary data.</text>
</comment>
<feature type="transmembrane region" description="Helical" evidence="6">
    <location>
        <begin position="230"/>
        <end position="247"/>
    </location>
</feature>
<gene>
    <name evidence="8" type="ORF">EDC65_3569</name>
</gene>
<feature type="transmembrane region" description="Helical" evidence="6">
    <location>
        <begin position="156"/>
        <end position="181"/>
    </location>
</feature>
<keyword evidence="2 6" id="KW-1003">Cell membrane</keyword>
<feature type="transmembrane region" description="Helical" evidence="6">
    <location>
        <begin position="103"/>
        <end position="129"/>
    </location>
</feature>
<organism evidence="8 9">
    <name type="scientific">Stella humosa</name>
    <dbReference type="NCBI Taxonomy" id="94"/>
    <lineage>
        <taxon>Bacteria</taxon>
        <taxon>Pseudomonadati</taxon>
        <taxon>Pseudomonadota</taxon>
        <taxon>Alphaproteobacteria</taxon>
        <taxon>Rhodospirillales</taxon>
        <taxon>Stellaceae</taxon>
        <taxon>Stella</taxon>
    </lineage>
</organism>
<dbReference type="GO" id="GO:0005886">
    <property type="term" value="C:plasma membrane"/>
    <property type="evidence" value="ECO:0007669"/>
    <property type="project" value="UniProtKB-SubCell"/>
</dbReference>
<dbReference type="Pfam" id="PF09335">
    <property type="entry name" value="VTT_dom"/>
    <property type="match status" value="1"/>
</dbReference>
<evidence type="ECO:0000256" key="6">
    <source>
        <dbReference type="RuleBase" id="RU366058"/>
    </source>
</evidence>
<keyword evidence="3 6" id="KW-0812">Transmembrane</keyword>